<evidence type="ECO:0000256" key="3">
    <source>
        <dbReference type="ARBA" id="ARBA00032446"/>
    </source>
</evidence>
<dbReference type="InterPro" id="IPR022496">
    <property type="entry name" value="T6A_TsaB"/>
</dbReference>
<evidence type="ECO:0000313" key="5">
    <source>
        <dbReference type="EMBL" id="QCI26380.1"/>
    </source>
</evidence>
<evidence type="ECO:0000313" key="6">
    <source>
        <dbReference type="Proteomes" id="UP000298636"/>
    </source>
</evidence>
<evidence type="ECO:0000259" key="4">
    <source>
        <dbReference type="Pfam" id="PF00814"/>
    </source>
</evidence>
<name>A0A4D6YKK9_9GAMM</name>
<evidence type="ECO:0000256" key="1">
    <source>
        <dbReference type="ARBA" id="ARBA00010493"/>
    </source>
</evidence>
<accession>A0A4D6YKK9</accession>
<dbReference type="Pfam" id="PF00814">
    <property type="entry name" value="TsaD"/>
    <property type="match status" value="1"/>
</dbReference>
<organism evidence="5 6">
    <name type="scientific">Buchnera aphidicola</name>
    <name type="common">Stegophylla sp.</name>
    <dbReference type="NCBI Taxonomy" id="2315800"/>
    <lineage>
        <taxon>Bacteria</taxon>
        <taxon>Pseudomonadati</taxon>
        <taxon>Pseudomonadota</taxon>
        <taxon>Gammaproteobacteria</taxon>
        <taxon>Enterobacterales</taxon>
        <taxon>Erwiniaceae</taxon>
        <taxon>Buchnera</taxon>
    </lineage>
</organism>
<dbReference type="OrthoDB" id="9809995at2"/>
<dbReference type="AlphaFoldDB" id="A0A4D6YKK9"/>
<dbReference type="Gene3D" id="3.30.420.40">
    <property type="match status" value="2"/>
</dbReference>
<evidence type="ECO:0000256" key="2">
    <source>
        <dbReference type="ARBA" id="ARBA00019012"/>
    </source>
</evidence>
<comment type="similarity">
    <text evidence="1">Belongs to the KAE1 / TsaD family. TsaB subfamily.</text>
</comment>
<feature type="domain" description="Gcp-like" evidence="4">
    <location>
        <begin position="31"/>
        <end position="130"/>
    </location>
</feature>
<dbReference type="EMBL" id="CP032998">
    <property type="protein sequence ID" value="QCI26380.1"/>
    <property type="molecule type" value="Genomic_DNA"/>
</dbReference>
<dbReference type="Proteomes" id="UP000298636">
    <property type="component" value="Chromosome"/>
</dbReference>
<dbReference type="InterPro" id="IPR000905">
    <property type="entry name" value="Gcp-like_dom"/>
</dbReference>
<dbReference type="GO" id="GO:0016740">
    <property type="term" value="F:transferase activity"/>
    <property type="evidence" value="ECO:0007669"/>
    <property type="project" value="UniProtKB-KW"/>
</dbReference>
<dbReference type="InterPro" id="IPR043129">
    <property type="entry name" value="ATPase_NBD"/>
</dbReference>
<keyword evidence="6" id="KW-1185">Reference proteome</keyword>
<dbReference type="SUPFAM" id="SSF53067">
    <property type="entry name" value="Actin-like ATPase domain"/>
    <property type="match status" value="1"/>
</dbReference>
<proteinExistence type="inferred from homology"/>
<reference evidence="5 6" key="1">
    <citation type="submission" date="2018-10" db="EMBL/GenBank/DDBJ databases">
        <title>Comparative functional genomics of the obligate endosymbiont Buchnera aphidicola.</title>
        <authorList>
            <person name="Chong R.A."/>
        </authorList>
    </citation>
    <scope>NUCLEOTIDE SEQUENCE [LARGE SCALE GENOMIC DNA]</scope>
    <source>
        <strain evidence="5 6">Ssp</strain>
    </source>
</reference>
<sequence length="226" mass="27571">MFKNILCIDASFYQFSISILYKKKIISEIQTCNRKYEKNILIILKKFLTKNNIKINNLNVIAFSTGPGHFNKIRIVANIVQGLSLPYNIPLIGISTFLVLAQQIWRKKKYQNIIFYIIDKKKYIYWEKYKKNNFHFWSKKEKELFINIDNYKKKIQFLKKEWYFYKYNLIFSKKKNKFFYKNINIIQPQSQDLISLTLIELKKKNFLTLNNMNINYLYDLMYFFNL</sequence>
<protein>
    <recommendedName>
        <fullName evidence="2">tRNA threonylcarbamoyladenosine biosynthesis protein TsaB</fullName>
    </recommendedName>
    <alternativeName>
        <fullName evidence="3">t(6)A37 threonylcarbamoyladenosine biosynthesis protein TsaB</fullName>
    </alternativeName>
</protein>
<dbReference type="NCBIfam" id="TIGR03725">
    <property type="entry name" value="T6A_YeaZ"/>
    <property type="match status" value="1"/>
</dbReference>
<dbReference type="RefSeq" id="WP_158351825.1">
    <property type="nucleotide sequence ID" value="NZ_CP032998.1"/>
</dbReference>
<gene>
    <name evidence="5" type="primary">tsaB</name>
    <name evidence="5" type="ORF">D9V79_01025</name>
</gene>
<dbReference type="GO" id="GO:0002949">
    <property type="term" value="P:tRNA threonylcarbamoyladenosine modification"/>
    <property type="evidence" value="ECO:0007669"/>
    <property type="project" value="InterPro"/>
</dbReference>
<keyword evidence="5" id="KW-0808">Transferase</keyword>